<keyword evidence="7 9" id="KW-0472">Membrane</keyword>
<dbReference type="InterPro" id="IPR055348">
    <property type="entry name" value="DctQ"/>
</dbReference>
<keyword evidence="5 9" id="KW-0812">Transmembrane</keyword>
<evidence type="ECO:0000313" key="12">
    <source>
        <dbReference type="Proteomes" id="UP000622860"/>
    </source>
</evidence>
<evidence type="ECO:0000256" key="7">
    <source>
        <dbReference type="ARBA" id="ARBA00023136"/>
    </source>
</evidence>
<evidence type="ECO:0000256" key="8">
    <source>
        <dbReference type="ARBA" id="ARBA00038436"/>
    </source>
</evidence>
<sequence>MVLSKVDSLLGKLLEIITTICLSVTVVVTLLQVVFRYVIQQPLSWSQEVLMVSFVYSILFGSALAIKNSEHLTVDLYDNISKSFSVILKTLEFIVVGVMIAALVYYGFILVMDNFESGQILGILPVKKAYVYLALPVSGLFMLYFHIKKVFS</sequence>
<proteinExistence type="inferred from homology"/>
<dbReference type="GO" id="GO:0022857">
    <property type="term" value="F:transmembrane transporter activity"/>
    <property type="evidence" value="ECO:0007669"/>
    <property type="project" value="TreeGrafter"/>
</dbReference>
<comment type="subcellular location">
    <subcellularLocation>
        <location evidence="1">Cell inner membrane</location>
        <topology evidence="1">Multi-pass membrane protein</topology>
    </subcellularLocation>
</comment>
<evidence type="ECO:0000256" key="2">
    <source>
        <dbReference type="ARBA" id="ARBA00022448"/>
    </source>
</evidence>
<dbReference type="GO" id="GO:0015740">
    <property type="term" value="P:C4-dicarboxylate transport"/>
    <property type="evidence" value="ECO:0007669"/>
    <property type="project" value="TreeGrafter"/>
</dbReference>
<dbReference type="PANTHER" id="PTHR35011:SF2">
    <property type="entry name" value="2,3-DIKETO-L-GULONATE TRAP TRANSPORTER SMALL PERMEASE PROTEIN YIAM"/>
    <property type="match status" value="1"/>
</dbReference>
<dbReference type="InterPro" id="IPR007387">
    <property type="entry name" value="TRAP_DctQ"/>
</dbReference>
<feature type="domain" description="Tripartite ATP-independent periplasmic transporters DctQ component" evidence="10">
    <location>
        <begin position="26"/>
        <end position="151"/>
    </location>
</feature>
<evidence type="ECO:0000259" key="10">
    <source>
        <dbReference type="Pfam" id="PF04290"/>
    </source>
</evidence>
<feature type="transmembrane region" description="Helical" evidence="9">
    <location>
        <begin position="129"/>
        <end position="147"/>
    </location>
</feature>
<keyword evidence="4" id="KW-0997">Cell inner membrane</keyword>
<protein>
    <recommendedName>
        <fullName evidence="10">Tripartite ATP-independent periplasmic transporters DctQ component domain-containing protein</fullName>
    </recommendedName>
</protein>
<reference evidence="11" key="2">
    <citation type="submission" date="2020-09" db="EMBL/GenBank/DDBJ databases">
        <authorList>
            <person name="Sun Q."/>
            <person name="Zhou Y."/>
        </authorList>
    </citation>
    <scope>NUCLEOTIDE SEQUENCE</scope>
    <source>
        <strain evidence="11">CGMCC 1.12754</strain>
    </source>
</reference>
<dbReference type="AlphaFoldDB" id="A0A917HH72"/>
<dbReference type="Proteomes" id="UP000622860">
    <property type="component" value="Unassembled WGS sequence"/>
</dbReference>
<keyword evidence="3" id="KW-1003">Cell membrane</keyword>
<reference evidence="11" key="1">
    <citation type="journal article" date="2014" name="Int. J. Syst. Evol. Microbiol.">
        <title>Complete genome sequence of Corynebacterium casei LMG S-19264T (=DSM 44701T), isolated from a smear-ripened cheese.</title>
        <authorList>
            <consortium name="US DOE Joint Genome Institute (JGI-PGF)"/>
            <person name="Walter F."/>
            <person name="Albersmeier A."/>
            <person name="Kalinowski J."/>
            <person name="Ruckert C."/>
        </authorList>
    </citation>
    <scope>NUCLEOTIDE SEQUENCE</scope>
    <source>
        <strain evidence="11">CGMCC 1.12754</strain>
    </source>
</reference>
<evidence type="ECO:0000256" key="1">
    <source>
        <dbReference type="ARBA" id="ARBA00004429"/>
    </source>
</evidence>
<dbReference type="EMBL" id="BMFR01000011">
    <property type="protein sequence ID" value="GGG79437.1"/>
    <property type="molecule type" value="Genomic_DNA"/>
</dbReference>
<keyword evidence="12" id="KW-1185">Reference proteome</keyword>
<keyword evidence="2" id="KW-0813">Transport</keyword>
<keyword evidence="6 9" id="KW-1133">Transmembrane helix</keyword>
<dbReference type="GO" id="GO:0005886">
    <property type="term" value="C:plasma membrane"/>
    <property type="evidence" value="ECO:0007669"/>
    <property type="project" value="UniProtKB-SubCell"/>
</dbReference>
<evidence type="ECO:0000256" key="4">
    <source>
        <dbReference type="ARBA" id="ARBA00022519"/>
    </source>
</evidence>
<evidence type="ECO:0000256" key="3">
    <source>
        <dbReference type="ARBA" id="ARBA00022475"/>
    </source>
</evidence>
<gene>
    <name evidence="11" type="ORF">GCM10011398_25960</name>
</gene>
<evidence type="ECO:0000313" key="11">
    <source>
        <dbReference type="EMBL" id="GGG79437.1"/>
    </source>
</evidence>
<evidence type="ECO:0000256" key="5">
    <source>
        <dbReference type="ARBA" id="ARBA00022692"/>
    </source>
</evidence>
<evidence type="ECO:0000256" key="6">
    <source>
        <dbReference type="ARBA" id="ARBA00022989"/>
    </source>
</evidence>
<dbReference type="PANTHER" id="PTHR35011">
    <property type="entry name" value="2,3-DIKETO-L-GULONATE TRAP TRANSPORTER SMALL PERMEASE PROTEIN YIAM"/>
    <property type="match status" value="1"/>
</dbReference>
<organism evidence="11 12">
    <name type="scientific">Virgibacillus oceani</name>
    <dbReference type="NCBI Taxonomy" id="1479511"/>
    <lineage>
        <taxon>Bacteria</taxon>
        <taxon>Bacillati</taxon>
        <taxon>Bacillota</taxon>
        <taxon>Bacilli</taxon>
        <taxon>Bacillales</taxon>
        <taxon>Bacillaceae</taxon>
        <taxon>Virgibacillus</taxon>
    </lineage>
</organism>
<name>A0A917HH72_9BACI</name>
<comment type="caution">
    <text evidence="11">The sequence shown here is derived from an EMBL/GenBank/DDBJ whole genome shotgun (WGS) entry which is preliminary data.</text>
</comment>
<feature type="transmembrane region" description="Helical" evidence="9">
    <location>
        <begin position="16"/>
        <end position="37"/>
    </location>
</feature>
<evidence type="ECO:0000256" key="9">
    <source>
        <dbReference type="SAM" id="Phobius"/>
    </source>
</evidence>
<dbReference type="Pfam" id="PF04290">
    <property type="entry name" value="DctQ"/>
    <property type="match status" value="1"/>
</dbReference>
<accession>A0A917HH72</accession>
<feature type="transmembrane region" description="Helical" evidence="9">
    <location>
        <begin position="49"/>
        <end position="66"/>
    </location>
</feature>
<comment type="similarity">
    <text evidence="8">Belongs to the TRAP transporter small permease family.</text>
</comment>
<dbReference type="RefSeq" id="WP_188455810.1">
    <property type="nucleotide sequence ID" value="NZ_BMFR01000011.1"/>
</dbReference>
<feature type="transmembrane region" description="Helical" evidence="9">
    <location>
        <begin position="86"/>
        <end position="108"/>
    </location>
</feature>